<feature type="non-terminal residue" evidence="15">
    <location>
        <position position="1"/>
    </location>
</feature>
<evidence type="ECO:0000256" key="11">
    <source>
        <dbReference type="PROSITE-ProRule" id="PRU01211"/>
    </source>
</evidence>
<feature type="domain" description="CUB" evidence="13">
    <location>
        <begin position="256"/>
        <end position="382"/>
    </location>
</feature>
<dbReference type="GO" id="GO:0005509">
    <property type="term" value="F:calcium ion binding"/>
    <property type="evidence" value="ECO:0007669"/>
    <property type="project" value="InterPro"/>
</dbReference>
<keyword evidence="3 11" id="KW-0479">Metal-binding</keyword>
<dbReference type="Gene3D" id="3.40.390.10">
    <property type="entry name" value="Collagenase (Catalytic Domain)"/>
    <property type="match status" value="1"/>
</dbReference>
<dbReference type="SUPFAM" id="SSF49854">
    <property type="entry name" value="Spermadhesin, CUB domain"/>
    <property type="match status" value="4"/>
</dbReference>
<evidence type="ECO:0000256" key="7">
    <source>
        <dbReference type="ARBA" id="ARBA00022833"/>
    </source>
</evidence>
<evidence type="ECO:0000256" key="2">
    <source>
        <dbReference type="ARBA" id="ARBA00022670"/>
    </source>
</evidence>
<dbReference type="Gene3D" id="2.60.120.290">
    <property type="entry name" value="Spermadhesin, CUB domain"/>
    <property type="match status" value="4"/>
</dbReference>
<dbReference type="SMART" id="SM00235">
    <property type="entry name" value="ZnMc"/>
    <property type="match status" value="1"/>
</dbReference>
<feature type="domain" description="CUB" evidence="13">
    <location>
        <begin position="592"/>
        <end position="704"/>
    </location>
</feature>
<comment type="cofactor">
    <cofactor evidence="11 12">
        <name>Zn(2+)</name>
        <dbReference type="ChEBI" id="CHEBI:29105"/>
    </cofactor>
    <text evidence="11 12">Binds 1 zinc ion per subunit.</text>
</comment>
<dbReference type="SMART" id="SM00179">
    <property type="entry name" value="EGF_CA"/>
    <property type="match status" value="2"/>
</dbReference>
<dbReference type="SUPFAM" id="SSF55486">
    <property type="entry name" value="Metalloproteases ('zincins'), catalytic domain"/>
    <property type="match status" value="1"/>
</dbReference>
<feature type="binding site" evidence="11">
    <location>
        <position position="139"/>
    </location>
    <ligand>
        <name>Zn(2+)</name>
        <dbReference type="ChEBI" id="CHEBI:29105"/>
        <note>catalytic</note>
    </ligand>
</feature>
<evidence type="ECO:0000256" key="12">
    <source>
        <dbReference type="RuleBase" id="RU361183"/>
    </source>
</evidence>
<organism evidence="15">
    <name type="scientific">Hydra vulgaris</name>
    <name type="common">Hydra</name>
    <name type="synonym">Hydra attenuata</name>
    <dbReference type="NCBI Taxonomy" id="6087"/>
    <lineage>
        <taxon>Eukaryota</taxon>
        <taxon>Metazoa</taxon>
        <taxon>Cnidaria</taxon>
        <taxon>Hydrozoa</taxon>
        <taxon>Hydroidolina</taxon>
        <taxon>Anthoathecata</taxon>
        <taxon>Aplanulata</taxon>
        <taxon>Hydridae</taxon>
        <taxon>Hydra</taxon>
    </lineage>
</organism>
<evidence type="ECO:0000256" key="10">
    <source>
        <dbReference type="PROSITE-ProRule" id="PRU00059"/>
    </source>
</evidence>
<dbReference type="Pfam" id="PF01400">
    <property type="entry name" value="Astacin"/>
    <property type="match status" value="1"/>
</dbReference>
<feature type="domain" description="Peptidase M12A" evidence="14">
    <location>
        <begin position="47"/>
        <end position="251"/>
    </location>
</feature>
<dbReference type="SMART" id="SM00181">
    <property type="entry name" value="EGF"/>
    <property type="match status" value="2"/>
</dbReference>
<evidence type="ECO:0000256" key="9">
    <source>
        <dbReference type="ARBA" id="ARBA00023157"/>
    </source>
</evidence>
<evidence type="ECO:0000256" key="5">
    <source>
        <dbReference type="ARBA" id="ARBA00022737"/>
    </source>
</evidence>
<keyword evidence="1" id="KW-0245">EGF-like domain</keyword>
<dbReference type="Pfam" id="PF00431">
    <property type="entry name" value="CUB"/>
    <property type="match status" value="4"/>
</dbReference>
<keyword evidence="2 11" id="KW-0645">Protease</keyword>
<feature type="active site" evidence="11">
    <location>
        <position position="140"/>
    </location>
</feature>
<name>T2MGZ4_HYDVU</name>
<keyword evidence="4" id="KW-0732">Signal</keyword>
<dbReference type="GO" id="GO:0004222">
    <property type="term" value="F:metalloendopeptidase activity"/>
    <property type="evidence" value="ECO:0007669"/>
    <property type="project" value="UniProtKB-UniRule"/>
</dbReference>
<dbReference type="SMART" id="SM00042">
    <property type="entry name" value="CUB"/>
    <property type="match status" value="4"/>
</dbReference>
<dbReference type="CDD" id="cd04280">
    <property type="entry name" value="ZnMc_astacin_like"/>
    <property type="match status" value="1"/>
</dbReference>
<keyword evidence="8 11" id="KW-0482">Metalloprotease</keyword>
<dbReference type="PRINTS" id="PR00480">
    <property type="entry name" value="ASTACIN"/>
</dbReference>
<dbReference type="EC" id="3.4.24.-" evidence="12"/>
<dbReference type="PROSITE" id="PS00010">
    <property type="entry name" value="ASX_HYDROXYL"/>
    <property type="match status" value="1"/>
</dbReference>
<accession>T2MGZ4</accession>
<dbReference type="CDD" id="cd00041">
    <property type="entry name" value="CUB"/>
    <property type="match status" value="3"/>
</dbReference>
<dbReference type="Gene3D" id="2.10.25.10">
    <property type="entry name" value="Laminin"/>
    <property type="match status" value="2"/>
</dbReference>
<keyword evidence="9" id="KW-1015">Disulfide bond</keyword>
<dbReference type="MEROPS" id="M12.005"/>
<dbReference type="PROSITE" id="PS51864">
    <property type="entry name" value="ASTACIN"/>
    <property type="match status" value="1"/>
</dbReference>
<comment type="caution">
    <text evidence="10">Lacks conserved residue(s) required for the propagation of feature annotation.</text>
</comment>
<evidence type="ECO:0000313" key="15">
    <source>
        <dbReference type="EMBL" id="CDG71374.1"/>
    </source>
</evidence>
<dbReference type="PROSITE" id="PS01187">
    <property type="entry name" value="EGF_CA"/>
    <property type="match status" value="1"/>
</dbReference>
<evidence type="ECO:0000256" key="4">
    <source>
        <dbReference type="ARBA" id="ARBA00022729"/>
    </source>
</evidence>
<dbReference type="SUPFAM" id="SSF57196">
    <property type="entry name" value="EGF/Laminin"/>
    <property type="match status" value="2"/>
</dbReference>
<feature type="domain" description="CUB" evidence="13">
    <location>
        <begin position="384"/>
        <end position="501"/>
    </location>
</feature>
<dbReference type="PANTHER" id="PTHR10127:SF850">
    <property type="entry name" value="METALLOENDOPEPTIDASE"/>
    <property type="match status" value="1"/>
</dbReference>
<dbReference type="FunFam" id="2.60.120.290:FF:000005">
    <property type="entry name" value="Procollagen C-endopeptidase enhancer 1"/>
    <property type="match status" value="1"/>
</dbReference>
<dbReference type="InterPro" id="IPR000152">
    <property type="entry name" value="EGF-type_Asp/Asn_hydroxyl_site"/>
</dbReference>
<dbReference type="AlphaFoldDB" id="T2MGZ4"/>
<proteinExistence type="evidence at transcript level"/>
<dbReference type="Pfam" id="PF14670">
    <property type="entry name" value="FXa_inhibition"/>
    <property type="match status" value="1"/>
</dbReference>
<dbReference type="InterPro" id="IPR000859">
    <property type="entry name" value="CUB_dom"/>
</dbReference>
<dbReference type="EMBL" id="HAAD01005142">
    <property type="protein sequence ID" value="CDG71374.1"/>
    <property type="molecule type" value="mRNA"/>
</dbReference>
<sequence>MIFAFVAYGDSTKNFAEDHFEIGQSCGAEGYYLDAPIPEAKTTKRKSRMKRAATMKSWPERQIPFVIDSGFSSVVNGLIREAMNHWENETCVKFLNRTNEYDYVYIYKGNGCCSYVGRRGGKQFLSLGTGCIRFGIITHELGHVIGFWHEQNRPDRSIYIDVIYENMDSSKSFNFDPRNLNEVKTFDQVYDFHSIMHYGNNFFTKNGGKTILSKAPENAETNEIGMSYFKYKGPVLSPQDILETNLLYRCTKLTECGGTIFATSGSFASYPNRYQQEMNKDCVWIITTAIKFNSRSSLTVIFNDFSVGKPSHDQTGNCEDDYLEVREGKGFLSPFIVRYCGQRKPAPITTLAGSLYIRLHISGKNLKSYSENIGFNVSFKTDTCSQLIKQVPAIIHSPQFPFGYQLNTDCVWNVEAQPGMQTKIEFGFFSLRELDNEEGCLDYVEIHKDLGTAESFVGRFCGSNNPGKLVINSERVKIHFHASNVDHQGWFMGFEAEIDQYDIDECQLGLHECTQACINYPGGYFCGCNQGYDTIYHRSSRKAQCVDKDECSINNGGCSHKCINTDGSFVCGCPKGFTISFNKSQCQALSGCLGSFTSSVGRITSPQVPSTYKLPIVCVWQVQGAPHLQLKFDIVLVSKENNDCGSYVTFFKNEMERRQKTYLKKICIQSDITDAFVMSTSSAIIEYVGQFPFQTSFMVEYHSVVQNERECLYTYNASSGEILSPGFPYQYSDEQDCLWNIHSLHQTTFKVIFLQFSLESHETCEFDYLEVEQIYYEMQRVKKIGRFCGERIPDTLFINGHASFVRIRFHSDSTNTGKGFKMVFNETDHVRSGYSNDGNTARKAFSNEDLFADITEINKELIVKLHIILICISSGFQIDTSLFSEEAQEARNKELRKYREHHSRKNSRTKTKEDVMNRLLCTSDPVISSYRKTVSSNIDLVRNF</sequence>
<reference evidence="15" key="1">
    <citation type="journal article" date="2013" name="Genome Biol. Evol.">
        <title>Punctuated emergences of genetic and phenotypic innovations in eumetazoan, bilaterian, euteleostome, and hominidae ancestors.</title>
        <authorList>
            <person name="Wenger Y."/>
            <person name="Galliot B."/>
        </authorList>
    </citation>
    <scope>NUCLEOTIDE SEQUENCE</scope>
    <source>
        <tissue evidence="15">Whole animals</tissue>
    </source>
</reference>
<dbReference type="InterPro" id="IPR034035">
    <property type="entry name" value="Astacin-like_dom"/>
</dbReference>
<keyword evidence="6 11" id="KW-0378">Hydrolase</keyword>
<dbReference type="InterPro" id="IPR035914">
    <property type="entry name" value="Sperma_CUB_dom_sf"/>
</dbReference>
<dbReference type="Pfam" id="PF07645">
    <property type="entry name" value="EGF_CA"/>
    <property type="match status" value="1"/>
</dbReference>
<dbReference type="OrthoDB" id="8193306at2759"/>
<keyword evidence="7 11" id="KW-0862">Zinc</keyword>
<evidence type="ECO:0000256" key="1">
    <source>
        <dbReference type="ARBA" id="ARBA00022536"/>
    </source>
</evidence>
<dbReference type="InterPro" id="IPR024079">
    <property type="entry name" value="MetalloPept_cat_dom_sf"/>
</dbReference>
<dbReference type="PROSITE" id="PS01180">
    <property type="entry name" value="CUB"/>
    <property type="match status" value="4"/>
</dbReference>
<protein>
    <recommendedName>
        <fullName evidence="12">Metalloendopeptidase</fullName>
        <ecNumber evidence="12">3.4.24.-</ecNumber>
    </recommendedName>
</protein>
<dbReference type="GO" id="GO:0008270">
    <property type="term" value="F:zinc ion binding"/>
    <property type="evidence" value="ECO:0007669"/>
    <property type="project" value="UniProtKB-UniRule"/>
</dbReference>
<evidence type="ECO:0000256" key="3">
    <source>
        <dbReference type="ARBA" id="ARBA00022723"/>
    </source>
</evidence>
<dbReference type="PROSITE" id="PS01186">
    <property type="entry name" value="EGF_2"/>
    <property type="match status" value="1"/>
</dbReference>
<evidence type="ECO:0000256" key="8">
    <source>
        <dbReference type="ARBA" id="ARBA00023049"/>
    </source>
</evidence>
<gene>
    <name evidence="15" type="primary">BMP1</name>
</gene>
<dbReference type="FunFam" id="2.10.25.10:FF:000002">
    <property type="entry name" value="Latent-transforming growth factor beta-binding protein 3"/>
    <property type="match status" value="1"/>
</dbReference>
<dbReference type="InterPro" id="IPR006026">
    <property type="entry name" value="Peptidase_Metallo"/>
</dbReference>
<evidence type="ECO:0000256" key="6">
    <source>
        <dbReference type="ARBA" id="ARBA00022801"/>
    </source>
</evidence>
<dbReference type="CDD" id="cd00054">
    <property type="entry name" value="EGF_CA"/>
    <property type="match status" value="2"/>
</dbReference>
<evidence type="ECO:0000259" key="13">
    <source>
        <dbReference type="PROSITE" id="PS01180"/>
    </source>
</evidence>
<dbReference type="InterPro" id="IPR001881">
    <property type="entry name" value="EGF-like_Ca-bd_dom"/>
</dbReference>
<keyword evidence="5" id="KW-0677">Repeat</keyword>
<evidence type="ECO:0000259" key="14">
    <source>
        <dbReference type="PROSITE" id="PS51864"/>
    </source>
</evidence>
<dbReference type="PANTHER" id="PTHR10127">
    <property type="entry name" value="DISCOIDIN, CUB, EGF, LAMININ , AND ZINC METALLOPROTEASE DOMAIN CONTAINING"/>
    <property type="match status" value="1"/>
</dbReference>
<feature type="binding site" evidence="11">
    <location>
        <position position="143"/>
    </location>
    <ligand>
        <name>Zn(2+)</name>
        <dbReference type="ChEBI" id="CHEBI:29105"/>
        <note>catalytic</note>
    </ligand>
</feature>
<feature type="binding site" evidence="11">
    <location>
        <position position="149"/>
    </location>
    <ligand>
        <name>Zn(2+)</name>
        <dbReference type="ChEBI" id="CHEBI:29105"/>
        <note>catalytic</note>
    </ligand>
</feature>
<dbReference type="GO" id="GO:0006508">
    <property type="term" value="P:proteolysis"/>
    <property type="evidence" value="ECO:0007669"/>
    <property type="project" value="UniProtKB-KW"/>
</dbReference>
<dbReference type="InterPro" id="IPR049883">
    <property type="entry name" value="NOTCH1_EGF-like"/>
</dbReference>
<feature type="domain" description="CUB" evidence="13">
    <location>
        <begin position="711"/>
        <end position="827"/>
    </location>
</feature>
<dbReference type="InterPro" id="IPR000742">
    <property type="entry name" value="EGF"/>
</dbReference>
<dbReference type="InterPro" id="IPR001506">
    <property type="entry name" value="Peptidase_M12A"/>
</dbReference>
<dbReference type="InterPro" id="IPR018097">
    <property type="entry name" value="EGF_Ca-bd_CS"/>
</dbReference>